<evidence type="ECO:0000256" key="1">
    <source>
        <dbReference type="SAM" id="MobiDB-lite"/>
    </source>
</evidence>
<name>A0A1F7X6S8_9BACT</name>
<reference evidence="2 3" key="1">
    <citation type="journal article" date="2016" name="Nat. Commun.">
        <title>Thousands of microbial genomes shed light on interconnected biogeochemical processes in an aquifer system.</title>
        <authorList>
            <person name="Anantharaman K."/>
            <person name="Brown C.T."/>
            <person name="Hug L.A."/>
            <person name="Sharon I."/>
            <person name="Castelle C.J."/>
            <person name="Probst A.J."/>
            <person name="Thomas B.C."/>
            <person name="Singh A."/>
            <person name="Wilkins M.J."/>
            <person name="Karaoz U."/>
            <person name="Brodie E.L."/>
            <person name="Williams K.H."/>
            <person name="Hubbard S.S."/>
            <person name="Banfield J.F."/>
        </authorList>
    </citation>
    <scope>NUCLEOTIDE SEQUENCE [LARGE SCALE GENOMIC DNA]</scope>
</reference>
<dbReference type="Proteomes" id="UP000177053">
    <property type="component" value="Unassembled WGS sequence"/>
</dbReference>
<feature type="compositionally biased region" description="Low complexity" evidence="1">
    <location>
        <begin position="81"/>
        <end position="123"/>
    </location>
</feature>
<accession>A0A1F7X6S8</accession>
<proteinExistence type="predicted"/>
<sequence length="198" mass="21849">MGKLIERILGLLSPLIIFSSNVEGKTIPDVRNINNIDSLDKIELISKPPPLVLQQVNLSVDDMLAGHRSHSSHASHRSHASHASGSYSPKEETTPSSSEQTTPKSSITPSNQSSPQKTSPSSKSSEDAIKKWQSTTEWKGNACKLYQRDVLVTLKGNRVLEGYVNECKNDAIEVIIPLANEKASHWVKLKDIESLLWK</sequence>
<dbReference type="AlphaFoldDB" id="A0A1F7X6S8"/>
<gene>
    <name evidence="2" type="ORF">A2Z22_00025</name>
</gene>
<comment type="caution">
    <text evidence="2">The sequence shown here is derived from an EMBL/GenBank/DDBJ whole genome shotgun (WGS) entry which is preliminary data.</text>
</comment>
<evidence type="ECO:0000313" key="2">
    <source>
        <dbReference type="EMBL" id="OGM10727.1"/>
    </source>
</evidence>
<organism evidence="2 3">
    <name type="scientific">Candidatus Woesebacteria bacterium RBG_16_34_12</name>
    <dbReference type="NCBI Taxonomy" id="1802480"/>
    <lineage>
        <taxon>Bacteria</taxon>
        <taxon>Candidatus Woeseibacteriota</taxon>
    </lineage>
</organism>
<protein>
    <submittedName>
        <fullName evidence="2">Uncharacterized protein</fullName>
    </submittedName>
</protein>
<feature type="region of interest" description="Disordered" evidence="1">
    <location>
        <begin position="67"/>
        <end position="128"/>
    </location>
</feature>
<evidence type="ECO:0000313" key="3">
    <source>
        <dbReference type="Proteomes" id="UP000177053"/>
    </source>
</evidence>
<dbReference type="EMBL" id="MGFS01000031">
    <property type="protein sequence ID" value="OGM10727.1"/>
    <property type="molecule type" value="Genomic_DNA"/>
</dbReference>
<feature type="compositionally biased region" description="Basic residues" evidence="1">
    <location>
        <begin position="67"/>
        <end position="80"/>
    </location>
</feature>